<feature type="transmembrane region" description="Helical" evidence="7">
    <location>
        <begin position="26"/>
        <end position="49"/>
    </location>
</feature>
<keyword evidence="3 6" id="KW-0812">Transmembrane</keyword>
<feature type="transmembrane region" description="Helical" evidence="7">
    <location>
        <begin position="135"/>
        <end position="162"/>
    </location>
</feature>
<evidence type="ECO:0000256" key="7">
    <source>
        <dbReference type="SAM" id="Phobius"/>
    </source>
</evidence>
<feature type="transmembrane region" description="Helical" evidence="7">
    <location>
        <begin position="69"/>
        <end position="90"/>
    </location>
</feature>
<dbReference type="InterPro" id="IPR035973">
    <property type="entry name" value="Cyt_c_oxidase_su3-like_sf"/>
</dbReference>
<dbReference type="InterPro" id="IPR013833">
    <property type="entry name" value="Cyt_c_oxidase_su3_a-hlx"/>
</dbReference>
<dbReference type="Gene3D" id="1.20.120.80">
    <property type="entry name" value="Cytochrome c oxidase, subunit III, four-helix bundle"/>
    <property type="match status" value="1"/>
</dbReference>
<evidence type="ECO:0000313" key="10">
    <source>
        <dbReference type="Proteomes" id="UP001652564"/>
    </source>
</evidence>
<evidence type="ECO:0000256" key="2">
    <source>
        <dbReference type="ARBA" id="ARBA00010581"/>
    </source>
</evidence>
<proteinExistence type="inferred from homology"/>
<keyword evidence="5 7" id="KW-0472">Membrane</keyword>
<dbReference type="PROSITE" id="PS50253">
    <property type="entry name" value="COX3"/>
    <property type="match status" value="1"/>
</dbReference>
<feature type="domain" description="Heme-copper oxidase subunit III family profile" evidence="8">
    <location>
        <begin position="1"/>
        <end position="193"/>
    </location>
</feature>
<dbReference type="EMBL" id="JAOWKZ010000003">
    <property type="protein sequence ID" value="MCV2873477.1"/>
    <property type="molecule type" value="Genomic_DNA"/>
</dbReference>
<dbReference type="PANTHER" id="PTHR11403:SF6">
    <property type="entry name" value="NITRIC OXIDE REDUCTASE SUBUNIT E"/>
    <property type="match status" value="1"/>
</dbReference>
<evidence type="ECO:0000256" key="5">
    <source>
        <dbReference type="ARBA" id="ARBA00023136"/>
    </source>
</evidence>
<evidence type="ECO:0000256" key="6">
    <source>
        <dbReference type="RuleBase" id="RU003376"/>
    </source>
</evidence>
<evidence type="ECO:0000256" key="1">
    <source>
        <dbReference type="ARBA" id="ARBA00004141"/>
    </source>
</evidence>
<gene>
    <name evidence="9" type="ORF">OEZ71_14345</name>
</gene>
<evidence type="ECO:0000259" key="8">
    <source>
        <dbReference type="PROSITE" id="PS50253"/>
    </source>
</evidence>
<organism evidence="9 10">
    <name type="scientific">Albidovulum litorale</name>
    <dbReference type="NCBI Taxonomy" id="2984134"/>
    <lineage>
        <taxon>Bacteria</taxon>
        <taxon>Pseudomonadati</taxon>
        <taxon>Pseudomonadota</taxon>
        <taxon>Alphaproteobacteria</taxon>
        <taxon>Rhodobacterales</taxon>
        <taxon>Paracoccaceae</taxon>
        <taxon>Albidovulum</taxon>
    </lineage>
</organism>
<comment type="caution">
    <text evidence="9">The sequence shown here is derived from an EMBL/GenBank/DDBJ whole genome shotgun (WGS) entry which is preliminary data.</text>
</comment>
<feature type="transmembrane region" description="Helical" evidence="7">
    <location>
        <begin position="96"/>
        <end position="115"/>
    </location>
</feature>
<dbReference type="SUPFAM" id="SSF81452">
    <property type="entry name" value="Cytochrome c oxidase subunit III-like"/>
    <property type="match status" value="1"/>
</dbReference>
<dbReference type="PANTHER" id="PTHR11403">
    <property type="entry name" value="CYTOCHROME C OXIDASE SUBUNIT III"/>
    <property type="match status" value="1"/>
</dbReference>
<dbReference type="Proteomes" id="UP001652564">
    <property type="component" value="Unassembled WGS sequence"/>
</dbReference>
<feature type="transmembrane region" description="Helical" evidence="7">
    <location>
        <begin position="174"/>
        <end position="192"/>
    </location>
</feature>
<sequence length="193" mass="20379">MPTARDLMEERAEGRPTLLDELPGELMMWVLIVSELVVFGAGLAAFLAVRITDPSGFAEAQSHLHRAGAGVNTIVLVTSGWLAACAVQAAEAGHIGRLRSLVAGAIALGAVFLVIKAAEYVDLAAAGISFETHAFFTFSYLLTGFHAAHVIAGMILLAVVAVPGSPRAVETGAAFWHMVDLVWVLLFPVVYLL</sequence>
<keyword evidence="4 7" id="KW-1133">Transmembrane helix</keyword>
<protein>
    <submittedName>
        <fullName evidence="9">Cytochrome c oxidase subunit 3</fullName>
    </submittedName>
</protein>
<evidence type="ECO:0000313" key="9">
    <source>
        <dbReference type="EMBL" id="MCV2873477.1"/>
    </source>
</evidence>
<dbReference type="Pfam" id="PF00510">
    <property type="entry name" value="COX3"/>
    <property type="match status" value="1"/>
</dbReference>
<name>A0ABT2ZQT4_9RHOB</name>
<dbReference type="InterPro" id="IPR024791">
    <property type="entry name" value="Cyt_c/ubiquinol_Oxase_su3"/>
</dbReference>
<reference evidence="9 10" key="1">
    <citation type="submission" date="2022-10" db="EMBL/GenBank/DDBJ databases">
        <title>Defluviimonas sp. nov., isolated from ocean surface sediments.</title>
        <authorList>
            <person name="He W."/>
            <person name="Wang L."/>
            <person name="Zhang D.-F."/>
        </authorList>
    </citation>
    <scope>NUCLEOTIDE SEQUENCE [LARGE SCALE GENOMIC DNA]</scope>
    <source>
        <strain evidence="9 10">WL0050</strain>
    </source>
</reference>
<accession>A0ABT2ZQT4</accession>
<evidence type="ECO:0000256" key="3">
    <source>
        <dbReference type="ARBA" id="ARBA00022692"/>
    </source>
</evidence>
<keyword evidence="10" id="KW-1185">Reference proteome</keyword>
<comment type="similarity">
    <text evidence="2 6">Belongs to the cytochrome c oxidase subunit 3 family.</text>
</comment>
<comment type="subcellular location">
    <subcellularLocation>
        <location evidence="6">Cell membrane</location>
        <topology evidence="6">Multi-pass membrane protein</topology>
    </subcellularLocation>
    <subcellularLocation>
        <location evidence="1">Membrane</location>
        <topology evidence="1">Multi-pass membrane protein</topology>
    </subcellularLocation>
</comment>
<dbReference type="InterPro" id="IPR000298">
    <property type="entry name" value="Cyt_c_oxidase-like_su3"/>
</dbReference>
<evidence type="ECO:0000256" key="4">
    <source>
        <dbReference type="ARBA" id="ARBA00022989"/>
    </source>
</evidence>